<protein>
    <submittedName>
        <fullName evidence="1">Mitochondrial fission ELM1 family protein</fullName>
    </submittedName>
</protein>
<dbReference type="RefSeq" id="WP_232876369.1">
    <property type="nucleotide sequence ID" value="NZ_JAJSOJ010000010.1"/>
</dbReference>
<name>A0ABS8VSA1_9PROT</name>
<dbReference type="Pfam" id="PF06258">
    <property type="entry name" value="Mito_fiss_Elm1"/>
    <property type="match status" value="1"/>
</dbReference>
<evidence type="ECO:0000313" key="1">
    <source>
        <dbReference type="EMBL" id="MCE0742848.1"/>
    </source>
</evidence>
<reference evidence="1 2" key="1">
    <citation type="submission" date="2021-12" db="EMBL/GenBank/DDBJ databases">
        <title>Genome sequence of Acetobacter sicerae DmPark20a_162.</title>
        <authorList>
            <person name="Chaston J.M."/>
        </authorList>
    </citation>
    <scope>NUCLEOTIDE SEQUENCE [LARGE SCALE GENOMIC DNA]</scope>
    <source>
        <strain evidence="1 2">DmPark20a_162</strain>
    </source>
</reference>
<dbReference type="Proteomes" id="UP001521074">
    <property type="component" value="Unassembled WGS sequence"/>
</dbReference>
<proteinExistence type="predicted"/>
<gene>
    <name evidence="1" type="ORF">LWC05_02935</name>
</gene>
<organism evidence="1 2">
    <name type="scientific">Acetobacter sicerae</name>
    <dbReference type="NCBI Taxonomy" id="85325"/>
    <lineage>
        <taxon>Bacteria</taxon>
        <taxon>Pseudomonadati</taxon>
        <taxon>Pseudomonadota</taxon>
        <taxon>Alphaproteobacteria</taxon>
        <taxon>Acetobacterales</taxon>
        <taxon>Acetobacteraceae</taxon>
        <taxon>Acetobacter</taxon>
    </lineage>
</organism>
<comment type="caution">
    <text evidence="1">The sequence shown here is derived from an EMBL/GenBank/DDBJ whole genome shotgun (WGS) entry which is preliminary data.</text>
</comment>
<dbReference type="InterPro" id="IPR009367">
    <property type="entry name" value="Elm1-like"/>
</dbReference>
<evidence type="ECO:0000313" key="2">
    <source>
        <dbReference type="Proteomes" id="UP001521074"/>
    </source>
</evidence>
<accession>A0ABS8VSA1</accession>
<keyword evidence="2" id="KW-1185">Reference proteome</keyword>
<sequence length="304" mass="32862">MTDRLVPSRVPVWVIESAQPGGCGPAHALAGRLGTSFRRLTDVSFVEDDSASPGLVLTAGFSAGMAGLSLRKKLKVPVVHCCSSRSVALAASRVFDEVILSSWHVPERESSRVFSVLGPLSIVSPALYERAERLWRERLEHLPRPRIAVRLEAGWSDSVSDAMLAARQIELSMRLFGGSLLVTIGEGVPAAFANAFVDGLGSCIKLIWRHGEPDDNPGLGFTACSDAVILYGTRVSALVEAAASVLPLFLGHVPGHFGGYNSLARVLLKRGNVRIFDSDFSPWPREVLDEAGRAACFVWNRFEL</sequence>
<dbReference type="EMBL" id="JAJSOJ010000010">
    <property type="protein sequence ID" value="MCE0742848.1"/>
    <property type="molecule type" value="Genomic_DNA"/>
</dbReference>